<dbReference type="EMBL" id="BAABKO010000003">
    <property type="protein sequence ID" value="GAA4775018.1"/>
    <property type="molecule type" value="Genomic_DNA"/>
</dbReference>
<dbReference type="SUPFAM" id="SSF54909">
    <property type="entry name" value="Dimeric alpha+beta barrel"/>
    <property type="match status" value="1"/>
</dbReference>
<sequence>MTTRSELDALDARILLAMDDEPSASALALARRLGVARNTVHARLQKLERRGALAAPSRRLTPAAFGYHLTAFVDVELSQAQAAAAYAALAAIPEIVEVHSTTGDADLMLKVMARDTRDLRRITELLLAAPGVQRTSTTVSLGEVVAYRVDGVLRRLAEG</sequence>
<keyword evidence="6" id="KW-1185">Reference proteome</keyword>
<evidence type="ECO:0000313" key="5">
    <source>
        <dbReference type="EMBL" id="GAA4775018.1"/>
    </source>
</evidence>
<evidence type="ECO:0000313" key="6">
    <source>
        <dbReference type="Proteomes" id="UP001501645"/>
    </source>
</evidence>
<dbReference type="InterPro" id="IPR000485">
    <property type="entry name" value="AsnC-type_HTH_dom"/>
</dbReference>
<organism evidence="5 6">
    <name type="scientific">Microbacterium gilvum</name>
    <dbReference type="NCBI Taxonomy" id="1336204"/>
    <lineage>
        <taxon>Bacteria</taxon>
        <taxon>Bacillati</taxon>
        <taxon>Actinomycetota</taxon>
        <taxon>Actinomycetes</taxon>
        <taxon>Micrococcales</taxon>
        <taxon>Microbacteriaceae</taxon>
        <taxon>Microbacterium</taxon>
    </lineage>
</organism>
<gene>
    <name evidence="5" type="ORF">GCM10023351_19310</name>
</gene>
<dbReference type="PANTHER" id="PTHR30154">
    <property type="entry name" value="LEUCINE-RESPONSIVE REGULATORY PROTEIN"/>
    <property type="match status" value="1"/>
</dbReference>
<evidence type="ECO:0000256" key="1">
    <source>
        <dbReference type="ARBA" id="ARBA00023015"/>
    </source>
</evidence>
<dbReference type="RefSeq" id="WP_345438544.1">
    <property type="nucleotide sequence ID" value="NZ_BAABKO010000003.1"/>
</dbReference>
<accession>A0ABP9A880</accession>
<dbReference type="PRINTS" id="PR00033">
    <property type="entry name" value="HTHASNC"/>
</dbReference>
<dbReference type="SUPFAM" id="SSF46785">
    <property type="entry name" value="Winged helix' DNA-binding domain"/>
    <property type="match status" value="1"/>
</dbReference>
<dbReference type="Pfam" id="PF13412">
    <property type="entry name" value="HTH_24"/>
    <property type="match status" value="1"/>
</dbReference>
<protein>
    <submittedName>
        <fullName evidence="5">Lrp/AsnC family transcriptional regulator</fullName>
    </submittedName>
</protein>
<evidence type="ECO:0000256" key="2">
    <source>
        <dbReference type="ARBA" id="ARBA00023125"/>
    </source>
</evidence>
<dbReference type="Gene3D" id="1.10.10.10">
    <property type="entry name" value="Winged helix-like DNA-binding domain superfamily/Winged helix DNA-binding domain"/>
    <property type="match status" value="1"/>
</dbReference>
<dbReference type="InterPro" id="IPR019888">
    <property type="entry name" value="Tscrpt_reg_AsnC-like"/>
</dbReference>
<keyword evidence="1" id="KW-0805">Transcription regulation</keyword>
<dbReference type="InterPro" id="IPR019887">
    <property type="entry name" value="Tscrpt_reg_AsnC/Lrp_C"/>
</dbReference>
<dbReference type="Pfam" id="PF01037">
    <property type="entry name" value="AsnC_trans_reg"/>
    <property type="match status" value="1"/>
</dbReference>
<dbReference type="SMART" id="SM00344">
    <property type="entry name" value="HTH_ASNC"/>
    <property type="match status" value="1"/>
</dbReference>
<keyword evidence="2" id="KW-0238">DNA-binding</keyword>
<comment type="caution">
    <text evidence="5">The sequence shown here is derived from an EMBL/GenBank/DDBJ whole genome shotgun (WGS) entry which is preliminary data.</text>
</comment>
<dbReference type="InterPro" id="IPR036390">
    <property type="entry name" value="WH_DNA-bd_sf"/>
</dbReference>
<feature type="domain" description="Transcription regulator AsnC/Lrp ligand binding" evidence="4">
    <location>
        <begin position="73"/>
        <end position="142"/>
    </location>
</feature>
<name>A0ABP9A880_9MICO</name>
<reference evidence="6" key="1">
    <citation type="journal article" date="2019" name="Int. J. Syst. Evol. Microbiol.">
        <title>The Global Catalogue of Microorganisms (GCM) 10K type strain sequencing project: providing services to taxonomists for standard genome sequencing and annotation.</title>
        <authorList>
            <consortium name="The Broad Institute Genomics Platform"/>
            <consortium name="The Broad Institute Genome Sequencing Center for Infectious Disease"/>
            <person name="Wu L."/>
            <person name="Ma J."/>
        </authorList>
    </citation>
    <scope>NUCLEOTIDE SEQUENCE [LARGE SCALE GENOMIC DNA]</scope>
    <source>
        <strain evidence="6">JCM 18537</strain>
    </source>
</reference>
<dbReference type="Proteomes" id="UP001501645">
    <property type="component" value="Unassembled WGS sequence"/>
</dbReference>
<dbReference type="Gene3D" id="3.30.70.920">
    <property type="match status" value="1"/>
</dbReference>
<dbReference type="InterPro" id="IPR036388">
    <property type="entry name" value="WH-like_DNA-bd_sf"/>
</dbReference>
<dbReference type="PANTHER" id="PTHR30154:SF34">
    <property type="entry name" value="TRANSCRIPTIONAL REGULATOR AZLB"/>
    <property type="match status" value="1"/>
</dbReference>
<evidence type="ECO:0000259" key="4">
    <source>
        <dbReference type="Pfam" id="PF01037"/>
    </source>
</evidence>
<proteinExistence type="predicted"/>
<dbReference type="InterPro" id="IPR011008">
    <property type="entry name" value="Dimeric_a/b-barrel"/>
</dbReference>
<evidence type="ECO:0000256" key="3">
    <source>
        <dbReference type="ARBA" id="ARBA00023163"/>
    </source>
</evidence>
<keyword evidence="3" id="KW-0804">Transcription</keyword>